<evidence type="ECO:0000313" key="1">
    <source>
        <dbReference type="EMBL" id="KAF7842341.1"/>
    </source>
</evidence>
<keyword evidence="2" id="KW-1185">Reference proteome</keyword>
<name>A0A835CI98_9FABA</name>
<dbReference type="EMBL" id="JAAIUW010000002">
    <property type="protein sequence ID" value="KAF7842341.1"/>
    <property type="molecule type" value="Genomic_DNA"/>
</dbReference>
<gene>
    <name evidence="1" type="ORF">G2W53_004639</name>
</gene>
<accession>A0A835CI98</accession>
<dbReference type="Proteomes" id="UP000634136">
    <property type="component" value="Unassembled WGS sequence"/>
</dbReference>
<reference evidence="1" key="1">
    <citation type="submission" date="2020-09" db="EMBL/GenBank/DDBJ databases">
        <title>Genome-Enabled Discovery of Anthraquinone Biosynthesis in Senna tora.</title>
        <authorList>
            <person name="Kang S.-H."/>
            <person name="Pandey R.P."/>
            <person name="Lee C.-M."/>
            <person name="Sim J.-S."/>
            <person name="Jeong J.-T."/>
            <person name="Choi B.-S."/>
            <person name="Jung M."/>
            <person name="Ginzburg D."/>
            <person name="Zhao K."/>
            <person name="Won S.Y."/>
            <person name="Oh T.-J."/>
            <person name="Yu Y."/>
            <person name="Kim N.-H."/>
            <person name="Lee O.R."/>
            <person name="Lee T.-H."/>
            <person name="Bashyal P."/>
            <person name="Kim T.-S."/>
            <person name="Lee W.-H."/>
            <person name="Kawkins C."/>
            <person name="Kim C.-K."/>
            <person name="Kim J.S."/>
            <person name="Ahn B.O."/>
            <person name="Rhee S.Y."/>
            <person name="Sohng J.K."/>
        </authorList>
    </citation>
    <scope>NUCLEOTIDE SEQUENCE</scope>
    <source>
        <tissue evidence="1">Leaf</tissue>
    </source>
</reference>
<proteinExistence type="predicted"/>
<dbReference type="OrthoDB" id="1104096at2759"/>
<organism evidence="1 2">
    <name type="scientific">Senna tora</name>
    <dbReference type="NCBI Taxonomy" id="362788"/>
    <lineage>
        <taxon>Eukaryota</taxon>
        <taxon>Viridiplantae</taxon>
        <taxon>Streptophyta</taxon>
        <taxon>Embryophyta</taxon>
        <taxon>Tracheophyta</taxon>
        <taxon>Spermatophyta</taxon>
        <taxon>Magnoliopsida</taxon>
        <taxon>eudicotyledons</taxon>
        <taxon>Gunneridae</taxon>
        <taxon>Pentapetalae</taxon>
        <taxon>rosids</taxon>
        <taxon>fabids</taxon>
        <taxon>Fabales</taxon>
        <taxon>Fabaceae</taxon>
        <taxon>Caesalpinioideae</taxon>
        <taxon>Cassia clade</taxon>
        <taxon>Senna</taxon>
    </lineage>
</organism>
<evidence type="ECO:0000313" key="2">
    <source>
        <dbReference type="Proteomes" id="UP000634136"/>
    </source>
</evidence>
<comment type="caution">
    <text evidence="1">The sequence shown here is derived from an EMBL/GenBank/DDBJ whole genome shotgun (WGS) entry which is preliminary data.</text>
</comment>
<dbReference type="AlphaFoldDB" id="A0A835CI98"/>
<protein>
    <submittedName>
        <fullName evidence="1">Ribonuclease H</fullName>
    </submittedName>
</protein>
<sequence>MLRDLHSCSTVADLIQHTNHSWNVDRLNSNYDPSIARTISNLPLSVTGVKDRLIWTGATNGYYNVKDGYNWLLSNNSHQHTASHTTHAPVWQIVWRLRLPYRTESFSSNSIMEWFSHCLQTFQGPDQYIIEFIAIVLHIIWRCRNVRVMEGKHLPPTSVIKIIDASWRNFRVVFSNHHQKNNLQSYKATSKRWSTATSLPNSGIVIITATRKLKPRGSIHGLRKILLRVLVNNQVLAHMVYTLRDQQDLKVMHLLSIKKGIQIAINYTGLQGECNIIVFKKGMADLLTVNYKHNVNFQVWGRILPIF</sequence>